<feature type="compositionally biased region" description="Basic and acidic residues" evidence="1">
    <location>
        <begin position="136"/>
        <end position="150"/>
    </location>
</feature>
<evidence type="ECO:0000313" key="3">
    <source>
        <dbReference type="Proteomes" id="UP000191285"/>
    </source>
</evidence>
<organism evidence="2 3">
    <name type="scientific">Penicillium steckii</name>
    <dbReference type="NCBI Taxonomy" id="303698"/>
    <lineage>
        <taxon>Eukaryota</taxon>
        <taxon>Fungi</taxon>
        <taxon>Dikarya</taxon>
        <taxon>Ascomycota</taxon>
        <taxon>Pezizomycotina</taxon>
        <taxon>Eurotiomycetes</taxon>
        <taxon>Eurotiomycetidae</taxon>
        <taxon>Eurotiales</taxon>
        <taxon>Aspergillaceae</taxon>
        <taxon>Penicillium</taxon>
    </lineage>
</organism>
<gene>
    <name evidence="2" type="ORF">PENSTE_c010G04727</name>
</gene>
<reference evidence="3" key="1">
    <citation type="journal article" date="2017" name="Nat. Microbiol.">
        <title>Global analysis of biosynthetic gene clusters reveals vast potential of secondary metabolite production in Penicillium species.</title>
        <authorList>
            <person name="Nielsen J.C."/>
            <person name="Grijseels S."/>
            <person name="Prigent S."/>
            <person name="Ji B."/>
            <person name="Dainat J."/>
            <person name="Nielsen K.F."/>
            <person name="Frisvad J.C."/>
            <person name="Workman M."/>
            <person name="Nielsen J."/>
        </authorList>
    </citation>
    <scope>NUCLEOTIDE SEQUENCE [LARGE SCALE GENOMIC DNA]</scope>
    <source>
        <strain evidence="3">IBT 24891</strain>
    </source>
</reference>
<sequence>MSLNGSSNELELDDLGSSFLEDLRPFIRSTRIENESQFLDNIRRASQINHSEINACEYILFCTDDSTIHQIIHSKNPYMNKHISAFDLKERLLLAKMSPSVAHSTAGGEFHNMLTDALQPMGLTRALKPYPAARIYGDEENRGKEPDHGWGPKRKPPRTEDRPSMVLEVAYSETDRKLQSDIRFWLSPSNGGANICLTVKLDLLRSNIQIENWRRSQNRIRRKQIVHIRRNSDKLIVTGDLPLSIPFEDLFLRKTEGPREHDIEIFEGDLKEYARTVWDDYDLY</sequence>
<dbReference type="AlphaFoldDB" id="A0A1V6T8Z3"/>
<keyword evidence="3" id="KW-1185">Reference proteome</keyword>
<dbReference type="Proteomes" id="UP000191285">
    <property type="component" value="Unassembled WGS sequence"/>
</dbReference>
<dbReference type="STRING" id="303698.A0A1V6T8Z3"/>
<feature type="region of interest" description="Disordered" evidence="1">
    <location>
        <begin position="134"/>
        <end position="163"/>
    </location>
</feature>
<dbReference type="EMBL" id="MLKD01000010">
    <property type="protein sequence ID" value="OQE22601.1"/>
    <property type="molecule type" value="Genomic_DNA"/>
</dbReference>
<protein>
    <submittedName>
        <fullName evidence="2">Uncharacterized protein</fullName>
    </submittedName>
</protein>
<evidence type="ECO:0000256" key="1">
    <source>
        <dbReference type="SAM" id="MobiDB-lite"/>
    </source>
</evidence>
<dbReference type="OrthoDB" id="76567at2759"/>
<name>A0A1V6T8Z3_9EURO</name>
<accession>A0A1V6T8Z3</accession>
<proteinExistence type="predicted"/>
<comment type="caution">
    <text evidence="2">The sequence shown here is derived from an EMBL/GenBank/DDBJ whole genome shotgun (WGS) entry which is preliminary data.</text>
</comment>
<evidence type="ECO:0000313" key="2">
    <source>
        <dbReference type="EMBL" id="OQE22601.1"/>
    </source>
</evidence>